<dbReference type="EMBL" id="LSRX01005263">
    <property type="protein sequence ID" value="OLP73541.1"/>
    <property type="molecule type" value="Genomic_DNA"/>
</dbReference>
<dbReference type="Proteomes" id="UP000186817">
    <property type="component" value="Unassembled WGS sequence"/>
</dbReference>
<name>A0A1Q9BS70_SYMMI</name>
<sequence>MCFKLSMRMRGNNIIPNVHFRKINGCQSGRKNRVFMRTWLDQ</sequence>
<keyword evidence="2" id="KW-1185">Reference proteome</keyword>
<dbReference type="AlphaFoldDB" id="A0A1Q9BS70"/>
<dbReference type="OrthoDB" id="10264538at2759"/>
<proteinExistence type="predicted"/>
<evidence type="ECO:0000313" key="2">
    <source>
        <dbReference type="Proteomes" id="UP000186817"/>
    </source>
</evidence>
<reference evidence="1 2" key="1">
    <citation type="submission" date="2016-02" db="EMBL/GenBank/DDBJ databases">
        <title>Genome analysis of coral dinoflagellate symbionts highlights evolutionary adaptations to a symbiotic lifestyle.</title>
        <authorList>
            <person name="Aranda M."/>
            <person name="Li Y."/>
            <person name="Liew Y.J."/>
            <person name="Baumgarten S."/>
            <person name="Simakov O."/>
            <person name="Wilson M."/>
            <person name="Piel J."/>
            <person name="Ashoor H."/>
            <person name="Bougouffa S."/>
            <person name="Bajic V.B."/>
            <person name="Ryu T."/>
            <person name="Ravasi T."/>
            <person name="Bayer T."/>
            <person name="Micklem G."/>
            <person name="Kim H."/>
            <person name="Bhak J."/>
            <person name="Lajeunesse T.C."/>
            <person name="Voolstra C.R."/>
        </authorList>
    </citation>
    <scope>NUCLEOTIDE SEQUENCE [LARGE SCALE GENOMIC DNA]</scope>
    <source>
        <strain evidence="1 2">CCMP2467</strain>
    </source>
</reference>
<feature type="non-terminal residue" evidence="1">
    <location>
        <position position="42"/>
    </location>
</feature>
<organism evidence="1 2">
    <name type="scientific">Symbiodinium microadriaticum</name>
    <name type="common">Dinoflagellate</name>
    <name type="synonym">Zooxanthella microadriatica</name>
    <dbReference type="NCBI Taxonomy" id="2951"/>
    <lineage>
        <taxon>Eukaryota</taxon>
        <taxon>Sar</taxon>
        <taxon>Alveolata</taxon>
        <taxon>Dinophyceae</taxon>
        <taxon>Suessiales</taxon>
        <taxon>Symbiodiniaceae</taxon>
        <taxon>Symbiodinium</taxon>
    </lineage>
</organism>
<accession>A0A1Q9BS70</accession>
<comment type="caution">
    <text evidence="1">The sequence shown here is derived from an EMBL/GenBank/DDBJ whole genome shotgun (WGS) entry which is preliminary data.</text>
</comment>
<evidence type="ECO:0000313" key="1">
    <source>
        <dbReference type="EMBL" id="OLP73541.1"/>
    </source>
</evidence>
<gene>
    <name evidence="1" type="ORF">AK812_SmicGene47189</name>
</gene>
<protein>
    <submittedName>
        <fullName evidence="1">Uncharacterized protein</fullName>
    </submittedName>
</protein>